<gene>
    <name evidence="7" type="ORF">GLS_c24730</name>
</gene>
<dbReference type="InterPro" id="IPR044043">
    <property type="entry name" value="VanA_C_cat"/>
</dbReference>
<dbReference type="EMBL" id="CP004373">
    <property type="protein sequence ID" value="AHK72340.1"/>
    <property type="molecule type" value="Genomic_DNA"/>
</dbReference>
<name>A0A067Z8D7_GLUOY</name>
<dbReference type="PROSITE" id="PS51296">
    <property type="entry name" value="RIESKE"/>
    <property type="match status" value="1"/>
</dbReference>
<dbReference type="Pfam" id="PF00355">
    <property type="entry name" value="Rieske"/>
    <property type="match status" value="1"/>
</dbReference>
<evidence type="ECO:0000313" key="7">
    <source>
        <dbReference type="EMBL" id="AHK72340.1"/>
    </source>
</evidence>
<evidence type="ECO:0000313" key="8">
    <source>
        <dbReference type="Proteomes" id="UP000031656"/>
    </source>
</evidence>
<keyword evidence="4" id="KW-0408">Iron</keyword>
<dbReference type="GO" id="GO:0051537">
    <property type="term" value="F:2 iron, 2 sulfur cluster binding"/>
    <property type="evidence" value="ECO:0007669"/>
    <property type="project" value="UniProtKB-KW"/>
</dbReference>
<dbReference type="InterPro" id="IPR017941">
    <property type="entry name" value="Rieske_2Fe-2S"/>
</dbReference>
<dbReference type="GO" id="GO:0016491">
    <property type="term" value="F:oxidoreductase activity"/>
    <property type="evidence" value="ECO:0007669"/>
    <property type="project" value="UniProtKB-KW"/>
</dbReference>
<dbReference type="GO" id="GO:0046872">
    <property type="term" value="F:metal ion binding"/>
    <property type="evidence" value="ECO:0007669"/>
    <property type="project" value="UniProtKB-KW"/>
</dbReference>
<evidence type="ECO:0000256" key="1">
    <source>
        <dbReference type="ARBA" id="ARBA00022714"/>
    </source>
</evidence>
<evidence type="ECO:0000256" key="2">
    <source>
        <dbReference type="ARBA" id="ARBA00022723"/>
    </source>
</evidence>
<evidence type="ECO:0000256" key="3">
    <source>
        <dbReference type="ARBA" id="ARBA00023002"/>
    </source>
</evidence>
<evidence type="ECO:0000256" key="5">
    <source>
        <dbReference type="ARBA" id="ARBA00023014"/>
    </source>
</evidence>
<sequence length="363" mass="40437">MMPVYPFSAATQPYPRQQWYIAGWSSEITTTPLRRRLLGQDILLLRTSGGDVRALKALCPHRQMPLCAEHQDGEHLICPYHGAVFETSGQCVSLPFQKHIPKAMDLKSFPVVEQKPFVWIWADLETPADMNRLPDTASLFSHGTEKLLFGTGTCHVEARSQIVLENLFDQSHISFTHPASLGIRSCEDGPAKACSILEEPTRLCFHHPLKAFPTPDAMTAFFPKLGSTMGIRSRAELFGVSLVVAAGSEIVSCDEEGHVQDSMGQLAFLHGITPETDTTTHYHFAILRDFATGSEDISEQYASRNRDVIAEDVRVLNAIEPCLDQTRACDEPNFVTDAEAVHVRRRIERLILEEEHLRTSSAG</sequence>
<dbReference type="InterPro" id="IPR050584">
    <property type="entry name" value="Cholesterol_7-desaturase"/>
</dbReference>
<keyword evidence="2" id="KW-0479">Metal-binding</keyword>
<evidence type="ECO:0000256" key="4">
    <source>
        <dbReference type="ARBA" id="ARBA00023004"/>
    </source>
</evidence>
<proteinExistence type="predicted"/>
<dbReference type="HOGENOM" id="CLU_039484_0_0_5"/>
<keyword evidence="5" id="KW-0411">Iron-sulfur</keyword>
<dbReference type="PANTHER" id="PTHR21266:SF60">
    <property type="entry name" value="3-KETOSTEROID-9-ALPHA-MONOOXYGENASE, OXYGENASE COMPONENT"/>
    <property type="match status" value="1"/>
</dbReference>
<protein>
    <submittedName>
        <fullName evidence="7">Rieske (2Fe-2S) domain protein</fullName>
    </submittedName>
</protein>
<evidence type="ECO:0000259" key="6">
    <source>
        <dbReference type="PROSITE" id="PS51296"/>
    </source>
</evidence>
<dbReference type="SUPFAM" id="SSF55961">
    <property type="entry name" value="Bet v1-like"/>
    <property type="match status" value="1"/>
</dbReference>
<keyword evidence="3" id="KW-0560">Oxidoreductase</keyword>
<feature type="domain" description="Rieske" evidence="6">
    <location>
        <begin position="19"/>
        <end position="120"/>
    </location>
</feature>
<accession>A0A067Z8D7</accession>
<dbReference type="Pfam" id="PF19112">
    <property type="entry name" value="VanA_C"/>
    <property type="match status" value="1"/>
</dbReference>
<dbReference type="InterPro" id="IPR036922">
    <property type="entry name" value="Rieske_2Fe-2S_sf"/>
</dbReference>
<dbReference type="SUPFAM" id="SSF50022">
    <property type="entry name" value="ISP domain"/>
    <property type="match status" value="1"/>
</dbReference>
<dbReference type="Proteomes" id="UP000031656">
    <property type="component" value="Chromosome"/>
</dbReference>
<dbReference type="Gene3D" id="3.90.380.10">
    <property type="entry name" value="Naphthalene 1,2-dioxygenase Alpha Subunit, Chain A, domain 1"/>
    <property type="match status" value="1"/>
</dbReference>
<dbReference type="Gene3D" id="2.102.10.10">
    <property type="entry name" value="Rieske [2Fe-2S] iron-sulphur domain"/>
    <property type="match status" value="1"/>
</dbReference>
<dbReference type="PANTHER" id="PTHR21266">
    <property type="entry name" value="IRON-SULFUR DOMAIN CONTAINING PROTEIN"/>
    <property type="match status" value="1"/>
</dbReference>
<dbReference type="AlphaFoldDB" id="A0A067Z8D7"/>
<dbReference type="KEGG" id="goy:GLS_c24730"/>
<organism evidence="7 8">
    <name type="scientific">Gluconobacter oxydans DSM 3504</name>
    <dbReference type="NCBI Taxonomy" id="1288313"/>
    <lineage>
        <taxon>Bacteria</taxon>
        <taxon>Pseudomonadati</taxon>
        <taxon>Pseudomonadota</taxon>
        <taxon>Alphaproteobacteria</taxon>
        <taxon>Acetobacterales</taxon>
        <taxon>Acetobacteraceae</taxon>
        <taxon>Gluconobacter</taxon>
    </lineage>
</organism>
<keyword evidence="1" id="KW-0001">2Fe-2S</keyword>
<reference evidence="7 8" key="1">
    <citation type="journal article" date="2015" name="Appl. Microbiol. Biotechnol.">
        <title>The consequence of an additional NADH dehydrogenase paralog on the growth of Gluconobacter oxydans DSM3504.</title>
        <authorList>
            <person name="Kostner D."/>
            <person name="Luchterhand B."/>
            <person name="Junker A."/>
            <person name="Volland S."/>
            <person name="Daniel R."/>
            <person name="Buchs J."/>
            <person name="Liebl W."/>
            <person name="Ehrenreich A."/>
        </authorList>
    </citation>
    <scope>NUCLEOTIDE SEQUENCE [LARGE SCALE GENOMIC DNA]</scope>
    <source>
        <strain evidence="7">DSM 3504</strain>
    </source>
</reference>